<evidence type="ECO:0000313" key="3">
    <source>
        <dbReference type="Proteomes" id="UP000649179"/>
    </source>
</evidence>
<name>A0A917F3H5_9ACTN</name>
<dbReference type="AlphaFoldDB" id="A0A917F3H5"/>
<organism evidence="2 3">
    <name type="scientific">Marmoricola endophyticus</name>
    <dbReference type="NCBI Taxonomy" id="2040280"/>
    <lineage>
        <taxon>Bacteria</taxon>
        <taxon>Bacillati</taxon>
        <taxon>Actinomycetota</taxon>
        <taxon>Actinomycetes</taxon>
        <taxon>Propionibacteriales</taxon>
        <taxon>Nocardioidaceae</taxon>
        <taxon>Marmoricola</taxon>
    </lineage>
</organism>
<evidence type="ECO:0000256" key="1">
    <source>
        <dbReference type="SAM" id="MobiDB-lite"/>
    </source>
</evidence>
<accession>A0A917F3H5</accession>
<evidence type="ECO:0000313" key="2">
    <source>
        <dbReference type="EMBL" id="GGF39534.1"/>
    </source>
</evidence>
<feature type="region of interest" description="Disordered" evidence="1">
    <location>
        <begin position="1"/>
        <end position="58"/>
    </location>
</feature>
<dbReference type="RefSeq" id="WP_229660631.1">
    <property type="nucleotide sequence ID" value="NZ_BMKQ01000001.1"/>
</dbReference>
<feature type="compositionally biased region" description="Low complexity" evidence="1">
    <location>
        <begin position="13"/>
        <end position="45"/>
    </location>
</feature>
<keyword evidence="3" id="KW-1185">Reference proteome</keyword>
<reference evidence="2" key="1">
    <citation type="journal article" date="2014" name="Int. J. Syst. Evol. Microbiol.">
        <title>Complete genome sequence of Corynebacterium casei LMG S-19264T (=DSM 44701T), isolated from a smear-ripened cheese.</title>
        <authorList>
            <consortium name="US DOE Joint Genome Institute (JGI-PGF)"/>
            <person name="Walter F."/>
            <person name="Albersmeier A."/>
            <person name="Kalinowski J."/>
            <person name="Ruckert C."/>
        </authorList>
    </citation>
    <scope>NUCLEOTIDE SEQUENCE</scope>
    <source>
        <strain evidence="2">CGMCC 1.16067</strain>
    </source>
</reference>
<protein>
    <submittedName>
        <fullName evidence="2">Uncharacterized protein</fullName>
    </submittedName>
</protein>
<reference evidence="2" key="2">
    <citation type="submission" date="2020-09" db="EMBL/GenBank/DDBJ databases">
        <authorList>
            <person name="Sun Q."/>
            <person name="Zhou Y."/>
        </authorList>
    </citation>
    <scope>NUCLEOTIDE SEQUENCE</scope>
    <source>
        <strain evidence="2">CGMCC 1.16067</strain>
    </source>
</reference>
<proteinExistence type="predicted"/>
<comment type="caution">
    <text evidence="2">The sequence shown here is derived from an EMBL/GenBank/DDBJ whole genome shotgun (WGS) entry which is preliminary data.</text>
</comment>
<sequence length="170" mass="18154">MRPGSSRARRRAATSGSSSRPDGCCTRGWPRSSPSGRTSSTRVPTAGRSPSGSPSVPYEDLRAAGLASIADRLDDTPLGPDQLVHADLAGNVLLDARGSAVVIDVSPAWRPVRWAEAVCVLDAVVRFDVPERAVVEWGAGDRRQAMLRALAFRWLSDPDPAPYEPLLALL</sequence>
<dbReference type="Proteomes" id="UP000649179">
    <property type="component" value="Unassembled WGS sequence"/>
</dbReference>
<gene>
    <name evidence="2" type="ORF">GCM10011519_11460</name>
</gene>
<dbReference type="EMBL" id="BMKQ01000001">
    <property type="protein sequence ID" value="GGF39534.1"/>
    <property type="molecule type" value="Genomic_DNA"/>
</dbReference>